<dbReference type="Gene3D" id="1.10.220.30">
    <property type="match status" value="3"/>
</dbReference>
<dbReference type="PANTHER" id="PTHR30534:SF0">
    <property type="entry name" value="FLAGELLAR MOTOR SWITCH PROTEIN FLIG"/>
    <property type="match status" value="1"/>
</dbReference>
<reference evidence="16 17" key="1">
    <citation type="journal article" date="2020" name="Microorganisms">
        <title>Osmotic Adaptation and Compatible Solute Biosynthesis of Phototrophic Bacteria as Revealed from Genome Analyses.</title>
        <authorList>
            <person name="Imhoff J.F."/>
            <person name="Rahn T."/>
            <person name="Kunzel S."/>
            <person name="Keller A."/>
            <person name="Neulinger S.C."/>
        </authorList>
    </citation>
    <scope>NUCLEOTIDE SEQUENCE [LARGE SCALE GENOMIC DNA]</scope>
    <source>
        <strain evidence="16 17">DSM 9895</strain>
    </source>
</reference>
<comment type="subcellular location">
    <subcellularLocation>
        <location evidence="1 11">Bacterial flagellum basal body</location>
    </subcellularLocation>
    <subcellularLocation>
        <location evidence="11">Cell inner membrane</location>
        <topology evidence="11">Peripheral membrane protein</topology>
        <orientation evidence="11">Cytoplasmic side</orientation>
    </subcellularLocation>
    <subcellularLocation>
        <location evidence="2">Cell membrane</location>
        <topology evidence="2">Peripheral membrane protein</topology>
        <orientation evidence="2">Cytoplasmic side</orientation>
    </subcellularLocation>
</comment>
<evidence type="ECO:0000259" key="14">
    <source>
        <dbReference type="Pfam" id="PF14841"/>
    </source>
</evidence>
<keyword evidence="8 11" id="KW-0472">Membrane</keyword>
<dbReference type="InterPro" id="IPR023087">
    <property type="entry name" value="Flg_Motor_Flig_C"/>
</dbReference>
<keyword evidence="5 11" id="KW-1003">Cell membrane</keyword>
<dbReference type="SUPFAM" id="SSF48029">
    <property type="entry name" value="FliG"/>
    <property type="match status" value="2"/>
</dbReference>
<evidence type="ECO:0000256" key="12">
    <source>
        <dbReference type="SAM" id="Coils"/>
    </source>
</evidence>
<proteinExistence type="inferred from homology"/>
<feature type="domain" description="Flagellar motor switch protein FliG middle" evidence="14">
    <location>
        <begin position="122"/>
        <end position="194"/>
    </location>
</feature>
<dbReference type="InterPro" id="IPR011002">
    <property type="entry name" value="FliG_a-hlx"/>
</dbReference>
<evidence type="ECO:0000313" key="16">
    <source>
        <dbReference type="EMBL" id="MBK1670173.1"/>
    </source>
</evidence>
<dbReference type="NCBIfam" id="TIGR00207">
    <property type="entry name" value="fliG"/>
    <property type="match status" value="1"/>
</dbReference>
<evidence type="ECO:0000256" key="5">
    <source>
        <dbReference type="ARBA" id="ARBA00022475"/>
    </source>
</evidence>
<dbReference type="Proteomes" id="UP001296873">
    <property type="component" value="Unassembled WGS sequence"/>
</dbReference>
<comment type="function">
    <text evidence="10 11">FliG is one of three proteins (FliG, FliN, FliM) that forms the rotor-mounted switch complex (C ring), located at the base of the basal body. This complex interacts with the CheY and CheZ chemotaxis proteins, in addition to contacting components of the motor that determine the direction of flagellar rotation.</text>
</comment>
<evidence type="ECO:0000256" key="7">
    <source>
        <dbReference type="ARBA" id="ARBA00022779"/>
    </source>
</evidence>
<keyword evidence="12" id="KW-0175">Coiled coil</keyword>
<keyword evidence="11" id="KW-0997">Cell inner membrane</keyword>
<dbReference type="PIRSF" id="PIRSF003161">
    <property type="entry name" value="FliG"/>
    <property type="match status" value="1"/>
</dbReference>
<evidence type="ECO:0000256" key="10">
    <source>
        <dbReference type="ARBA" id="ARBA00025598"/>
    </source>
</evidence>
<accession>A0ABS1DKZ3</accession>
<evidence type="ECO:0000313" key="17">
    <source>
        <dbReference type="Proteomes" id="UP001296873"/>
    </source>
</evidence>
<keyword evidence="7 11" id="KW-0283">Flagellar rotation</keyword>
<keyword evidence="9 11" id="KW-0975">Bacterial flagellum</keyword>
<evidence type="ECO:0000256" key="4">
    <source>
        <dbReference type="ARBA" id="ARBA00021870"/>
    </source>
</evidence>
<dbReference type="Pfam" id="PF01706">
    <property type="entry name" value="FliG_C"/>
    <property type="match status" value="1"/>
</dbReference>
<evidence type="ECO:0000256" key="9">
    <source>
        <dbReference type="ARBA" id="ARBA00023143"/>
    </source>
</evidence>
<dbReference type="InterPro" id="IPR032779">
    <property type="entry name" value="FliG_M"/>
</dbReference>
<feature type="coiled-coil region" evidence="12">
    <location>
        <begin position="214"/>
        <end position="241"/>
    </location>
</feature>
<gene>
    <name evidence="16" type="ORF">CKO28_19245</name>
</gene>
<keyword evidence="16" id="KW-0966">Cell projection</keyword>
<evidence type="ECO:0000256" key="3">
    <source>
        <dbReference type="ARBA" id="ARBA00010299"/>
    </source>
</evidence>
<feature type="domain" description="Flagellar motor switch protein FliG C-terminal" evidence="13">
    <location>
        <begin position="223"/>
        <end position="329"/>
    </location>
</feature>
<dbReference type="InterPro" id="IPR000090">
    <property type="entry name" value="Flg_Motor_Flig"/>
</dbReference>
<keyword evidence="16" id="KW-0969">Cilium</keyword>
<organism evidence="16 17">
    <name type="scientific">Rhodovibrio sodomensis</name>
    <dbReference type="NCBI Taxonomy" id="1088"/>
    <lineage>
        <taxon>Bacteria</taxon>
        <taxon>Pseudomonadati</taxon>
        <taxon>Pseudomonadota</taxon>
        <taxon>Alphaproteobacteria</taxon>
        <taxon>Rhodospirillales</taxon>
        <taxon>Rhodovibrionaceae</taxon>
        <taxon>Rhodovibrio</taxon>
    </lineage>
</organism>
<evidence type="ECO:0000256" key="8">
    <source>
        <dbReference type="ARBA" id="ARBA00023136"/>
    </source>
</evidence>
<dbReference type="EMBL" id="NRRL01000078">
    <property type="protein sequence ID" value="MBK1670173.1"/>
    <property type="molecule type" value="Genomic_DNA"/>
</dbReference>
<dbReference type="InterPro" id="IPR028263">
    <property type="entry name" value="FliG_N"/>
</dbReference>
<comment type="caution">
    <text evidence="16">The sequence shown here is derived from an EMBL/GenBank/DDBJ whole genome shotgun (WGS) entry which is preliminary data.</text>
</comment>
<keyword evidence="17" id="KW-1185">Reference proteome</keyword>
<evidence type="ECO:0000259" key="15">
    <source>
        <dbReference type="Pfam" id="PF14842"/>
    </source>
</evidence>
<keyword evidence="6 11" id="KW-0145">Chemotaxis</keyword>
<protein>
    <recommendedName>
        <fullName evidence="4 11">Flagellar motor switch protein FliG</fullName>
    </recommendedName>
</protein>
<feature type="domain" description="Flagellar motor switch protein FliG N-terminal" evidence="15">
    <location>
        <begin position="12"/>
        <end position="113"/>
    </location>
</feature>
<evidence type="ECO:0000256" key="1">
    <source>
        <dbReference type="ARBA" id="ARBA00004117"/>
    </source>
</evidence>
<sequence>MAMRIREDYRSLSGPEKAAMLMMAVGEENAAKMFALMDDEEIKEISQTMANLGSVNSNMIERLFAEFAEGISSTGSLVGNYDSTERLLLKVMNKERVDSIMEEIRGPAGRTMWDKLGNVNEQVLANYLKNEYPQTVAVVLSKIKPDHAAAVLNLLPEGFAMEVVMRMLRMEAVQKEVLDDVERTLRNEFMSNLARTSRRDAHEMMAEIFNGLDRQSEQRFLNALEERNRDAAERIKQLMFTFEDLSNLDPSGMQTLMRQIDKDKLALALKGCSEELRNLFFSNMSERAAKIMREDMGAMGPVRLRDVDEAQTMIVQTAKDLSAKGDIVLAENKGEDELVY</sequence>
<evidence type="ECO:0000259" key="13">
    <source>
        <dbReference type="Pfam" id="PF01706"/>
    </source>
</evidence>
<name>A0ABS1DKZ3_9PROT</name>
<keyword evidence="16" id="KW-0282">Flagellum</keyword>
<dbReference type="Pfam" id="PF14841">
    <property type="entry name" value="FliG_M"/>
    <property type="match status" value="1"/>
</dbReference>
<evidence type="ECO:0000256" key="2">
    <source>
        <dbReference type="ARBA" id="ARBA00004413"/>
    </source>
</evidence>
<dbReference type="Pfam" id="PF14842">
    <property type="entry name" value="FliG_N"/>
    <property type="match status" value="1"/>
</dbReference>
<evidence type="ECO:0000256" key="6">
    <source>
        <dbReference type="ARBA" id="ARBA00022500"/>
    </source>
</evidence>
<dbReference type="PANTHER" id="PTHR30534">
    <property type="entry name" value="FLAGELLAR MOTOR SWITCH PROTEIN FLIG"/>
    <property type="match status" value="1"/>
</dbReference>
<comment type="similarity">
    <text evidence="3 11">Belongs to the FliG family.</text>
</comment>
<dbReference type="PRINTS" id="PR00954">
    <property type="entry name" value="FLGMOTORFLIG"/>
</dbReference>
<dbReference type="RefSeq" id="WP_200342528.1">
    <property type="nucleotide sequence ID" value="NZ_NRRL01000078.1"/>
</dbReference>
<evidence type="ECO:0000256" key="11">
    <source>
        <dbReference type="PIRNR" id="PIRNR003161"/>
    </source>
</evidence>